<evidence type="ECO:0000256" key="6">
    <source>
        <dbReference type="ARBA" id="ARBA00023136"/>
    </source>
</evidence>
<dbReference type="SUPFAM" id="SSF103473">
    <property type="entry name" value="MFS general substrate transporter"/>
    <property type="match status" value="1"/>
</dbReference>
<dbReference type="PANTHER" id="PTHR23513">
    <property type="entry name" value="INTEGRAL MEMBRANE EFFLUX PROTEIN-RELATED"/>
    <property type="match status" value="1"/>
</dbReference>
<feature type="transmembrane region" description="Helical" evidence="7">
    <location>
        <begin position="289"/>
        <end position="306"/>
    </location>
</feature>
<evidence type="ECO:0000256" key="1">
    <source>
        <dbReference type="ARBA" id="ARBA00004651"/>
    </source>
</evidence>
<feature type="transmembrane region" description="Helical" evidence="7">
    <location>
        <begin position="49"/>
        <end position="70"/>
    </location>
</feature>
<keyword evidence="10" id="KW-1185">Reference proteome</keyword>
<comment type="caution">
    <text evidence="9">The sequence shown here is derived from an EMBL/GenBank/DDBJ whole genome shotgun (WGS) entry which is preliminary data.</text>
</comment>
<accession>A0ABW6SXC5</accession>
<sequence length="413" mass="42427">MTEAPARRPSLWRNRDFLVLWSGQIVSTLGSRVSAMAMPLLVLSITGSAADAGVVAAATSLPYLVVNLLAGTLVDRWDRRRVMLAGQLTAGAALASVCAAWWLGALTLPHLVIAAFVQGACFVFCGLAEKAALPQIVPVPLMPAAIAQNEAKTRGAGLAGPPIGGALFGIGQAVPFLASALSYLVAAFALLFVRSDLRSERAEPPGSLWRDTTAGLRWLWGHPLIRAAVLLVAASNMIFAGLSLVLVVLAQEMGASSAETGVMMGVYGGGGLLGAIVAGRLHRRFSPRTVIIGVNWVWALLLPLIAVAPHPLLAGLIAAGTSFVGPMWNIVIGTYQMTLVPNGMLGRVGSAAMTLSWGVIPLGSLAASWLLTVLGPGGTVLVLAGGMLAVALAATASRAVRQAPPLPSGLTAG</sequence>
<dbReference type="EMBL" id="JBIASD010000023">
    <property type="protein sequence ID" value="MFF3669661.1"/>
    <property type="molecule type" value="Genomic_DNA"/>
</dbReference>
<name>A0ABW6SXC5_9ACTN</name>
<proteinExistence type="predicted"/>
<organism evidence="9 10">
    <name type="scientific">Microtetraspora malaysiensis</name>
    <dbReference type="NCBI Taxonomy" id="161358"/>
    <lineage>
        <taxon>Bacteria</taxon>
        <taxon>Bacillati</taxon>
        <taxon>Actinomycetota</taxon>
        <taxon>Actinomycetes</taxon>
        <taxon>Streptosporangiales</taxon>
        <taxon>Streptosporangiaceae</taxon>
        <taxon>Microtetraspora</taxon>
    </lineage>
</organism>
<evidence type="ECO:0000313" key="9">
    <source>
        <dbReference type="EMBL" id="MFF3669661.1"/>
    </source>
</evidence>
<feature type="transmembrane region" description="Helical" evidence="7">
    <location>
        <begin position="344"/>
        <end position="363"/>
    </location>
</feature>
<dbReference type="Proteomes" id="UP001602013">
    <property type="component" value="Unassembled WGS sequence"/>
</dbReference>
<dbReference type="PROSITE" id="PS50850">
    <property type="entry name" value="MFS"/>
    <property type="match status" value="1"/>
</dbReference>
<feature type="transmembrane region" description="Helical" evidence="7">
    <location>
        <begin position="173"/>
        <end position="193"/>
    </location>
</feature>
<dbReference type="InterPro" id="IPR010290">
    <property type="entry name" value="TM_effector"/>
</dbReference>
<dbReference type="Pfam" id="PF05977">
    <property type="entry name" value="MFS_3"/>
    <property type="match status" value="1"/>
</dbReference>
<keyword evidence="2" id="KW-0813">Transport</keyword>
<dbReference type="InterPro" id="IPR036259">
    <property type="entry name" value="MFS_trans_sf"/>
</dbReference>
<feature type="domain" description="Major facilitator superfamily (MFS) profile" evidence="8">
    <location>
        <begin position="16"/>
        <end position="403"/>
    </location>
</feature>
<dbReference type="RefSeq" id="WP_387415934.1">
    <property type="nucleotide sequence ID" value="NZ_JBIASD010000023.1"/>
</dbReference>
<keyword evidence="3" id="KW-1003">Cell membrane</keyword>
<dbReference type="PANTHER" id="PTHR23513:SF6">
    <property type="entry name" value="MAJOR FACILITATOR SUPERFAMILY ASSOCIATED DOMAIN-CONTAINING PROTEIN"/>
    <property type="match status" value="1"/>
</dbReference>
<gene>
    <name evidence="9" type="ORF">ACFYXI_29140</name>
</gene>
<dbReference type="InterPro" id="IPR020846">
    <property type="entry name" value="MFS_dom"/>
</dbReference>
<keyword evidence="4 7" id="KW-0812">Transmembrane</keyword>
<feature type="transmembrane region" description="Helical" evidence="7">
    <location>
        <begin position="17"/>
        <end position="43"/>
    </location>
</feature>
<dbReference type="CDD" id="cd06173">
    <property type="entry name" value="MFS_MefA_like"/>
    <property type="match status" value="1"/>
</dbReference>
<evidence type="ECO:0000256" key="4">
    <source>
        <dbReference type="ARBA" id="ARBA00022692"/>
    </source>
</evidence>
<evidence type="ECO:0000256" key="3">
    <source>
        <dbReference type="ARBA" id="ARBA00022475"/>
    </source>
</evidence>
<evidence type="ECO:0000259" key="8">
    <source>
        <dbReference type="PROSITE" id="PS50850"/>
    </source>
</evidence>
<evidence type="ECO:0000256" key="2">
    <source>
        <dbReference type="ARBA" id="ARBA00022448"/>
    </source>
</evidence>
<protein>
    <submittedName>
        <fullName evidence="9">MFS transporter</fullName>
    </submittedName>
</protein>
<dbReference type="Gene3D" id="1.20.1250.20">
    <property type="entry name" value="MFS general substrate transporter like domains"/>
    <property type="match status" value="1"/>
</dbReference>
<feature type="transmembrane region" description="Helical" evidence="7">
    <location>
        <begin position="227"/>
        <end position="250"/>
    </location>
</feature>
<keyword evidence="6 7" id="KW-0472">Membrane</keyword>
<comment type="subcellular location">
    <subcellularLocation>
        <location evidence="1">Cell membrane</location>
        <topology evidence="1">Multi-pass membrane protein</topology>
    </subcellularLocation>
</comment>
<feature type="transmembrane region" description="Helical" evidence="7">
    <location>
        <begin position="369"/>
        <end position="394"/>
    </location>
</feature>
<evidence type="ECO:0000313" key="10">
    <source>
        <dbReference type="Proteomes" id="UP001602013"/>
    </source>
</evidence>
<feature type="transmembrane region" description="Helical" evidence="7">
    <location>
        <begin position="262"/>
        <end position="282"/>
    </location>
</feature>
<evidence type="ECO:0000256" key="7">
    <source>
        <dbReference type="SAM" id="Phobius"/>
    </source>
</evidence>
<reference evidence="9 10" key="1">
    <citation type="submission" date="2024-10" db="EMBL/GenBank/DDBJ databases">
        <title>The Natural Products Discovery Center: Release of the First 8490 Sequenced Strains for Exploring Actinobacteria Biosynthetic Diversity.</title>
        <authorList>
            <person name="Kalkreuter E."/>
            <person name="Kautsar S.A."/>
            <person name="Yang D."/>
            <person name="Bader C.D."/>
            <person name="Teijaro C.N."/>
            <person name="Fluegel L."/>
            <person name="Davis C.M."/>
            <person name="Simpson J.R."/>
            <person name="Lauterbach L."/>
            <person name="Steele A.D."/>
            <person name="Gui C."/>
            <person name="Meng S."/>
            <person name="Li G."/>
            <person name="Viehrig K."/>
            <person name="Ye F."/>
            <person name="Su P."/>
            <person name="Kiefer A.F."/>
            <person name="Nichols A."/>
            <person name="Cepeda A.J."/>
            <person name="Yan W."/>
            <person name="Fan B."/>
            <person name="Jiang Y."/>
            <person name="Adhikari A."/>
            <person name="Zheng C.-J."/>
            <person name="Schuster L."/>
            <person name="Cowan T.M."/>
            <person name="Smanski M.J."/>
            <person name="Chevrette M.G."/>
            <person name="De Carvalho L.P.S."/>
            <person name="Shen B."/>
        </authorList>
    </citation>
    <scope>NUCLEOTIDE SEQUENCE [LARGE SCALE GENOMIC DNA]</scope>
    <source>
        <strain evidence="9 10">NPDC002173</strain>
    </source>
</reference>
<feature type="transmembrane region" description="Helical" evidence="7">
    <location>
        <begin position="312"/>
        <end position="332"/>
    </location>
</feature>
<evidence type="ECO:0000256" key="5">
    <source>
        <dbReference type="ARBA" id="ARBA00022989"/>
    </source>
</evidence>
<keyword evidence="5 7" id="KW-1133">Transmembrane helix</keyword>